<dbReference type="CDD" id="cd02869">
    <property type="entry name" value="PseudoU_synth_RluA_like"/>
    <property type="match status" value="1"/>
</dbReference>
<dbReference type="PROSITE" id="PS01129">
    <property type="entry name" value="PSI_RLU"/>
    <property type="match status" value="1"/>
</dbReference>
<dbReference type="Pfam" id="PF00849">
    <property type="entry name" value="PseudoU_synth_2"/>
    <property type="match status" value="1"/>
</dbReference>
<evidence type="ECO:0000313" key="2">
    <source>
        <dbReference type="EMBL" id="MEM5537117.1"/>
    </source>
</evidence>
<feature type="domain" description="Pseudouridine synthase RsuA/RluA-like" evidence="1">
    <location>
        <begin position="90"/>
        <end position="246"/>
    </location>
</feature>
<accession>A0ABU9TVB4</accession>
<name>A0ABU9TVB4_9GAMM</name>
<proteinExistence type="predicted"/>
<keyword evidence="3" id="KW-1185">Reference proteome</keyword>
<dbReference type="InterPro" id="IPR006145">
    <property type="entry name" value="PsdUridine_synth_RsuA/RluA"/>
</dbReference>
<dbReference type="EMBL" id="JBBMRA010000011">
    <property type="protein sequence ID" value="MEM5537117.1"/>
    <property type="molecule type" value="Genomic_DNA"/>
</dbReference>
<dbReference type="Gene3D" id="3.30.2350.10">
    <property type="entry name" value="Pseudouridine synthase"/>
    <property type="match status" value="1"/>
</dbReference>
<evidence type="ECO:0000259" key="1">
    <source>
        <dbReference type="Pfam" id="PF00849"/>
    </source>
</evidence>
<protein>
    <submittedName>
        <fullName evidence="2">RluA family pseudouridine synthase</fullName>
        <ecNumber evidence="2">5.4.99.-</ecNumber>
    </submittedName>
</protein>
<dbReference type="InterPro" id="IPR050188">
    <property type="entry name" value="RluA_PseudoU_synthase"/>
</dbReference>
<comment type="caution">
    <text evidence="2">The sequence shown here is derived from an EMBL/GenBank/DDBJ whole genome shotgun (WGS) entry which is preliminary data.</text>
</comment>
<sequence>MTAESAPFCLTFKVFHPEISLTQFLAARLVDAHQVRLPTLFSQGFILVDGQPARSEQGVSLGQTVKVYLPGHQEAAVDTRWRRVWENEELLALYKPHLLPVSRTTRNLYHTLISLVRRETPYTECQLLHRLDTETAGLIVLAKDKAADRKWKPLLNQLMVEKIYYAWVSGEPEWAHKEYACELSEKKGSLIRSQVYVVEPQASALFLKPKYSKTAFSVVQREPGRALIACQLFTGRKHQIRAQLAHLGHPLLGDKIYAHQGWYYLQRLERALSEQDYQRLTSRYQRLEAVKLVLSLPERVEITTDTYRYQ</sequence>
<dbReference type="EC" id="5.4.99.-" evidence="2"/>
<organism evidence="2 3">
    <name type="scientific">Neptuniibacter pectenicola</name>
    <dbReference type="NCBI Taxonomy" id="1806669"/>
    <lineage>
        <taxon>Bacteria</taxon>
        <taxon>Pseudomonadati</taxon>
        <taxon>Pseudomonadota</taxon>
        <taxon>Gammaproteobacteria</taxon>
        <taxon>Oceanospirillales</taxon>
        <taxon>Oceanospirillaceae</taxon>
        <taxon>Neptuniibacter</taxon>
    </lineage>
</organism>
<dbReference type="SUPFAM" id="SSF55120">
    <property type="entry name" value="Pseudouridine synthase"/>
    <property type="match status" value="1"/>
</dbReference>
<keyword evidence="2" id="KW-0413">Isomerase</keyword>
<dbReference type="GO" id="GO:0016853">
    <property type="term" value="F:isomerase activity"/>
    <property type="evidence" value="ECO:0007669"/>
    <property type="project" value="UniProtKB-KW"/>
</dbReference>
<evidence type="ECO:0000313" key="3">
    <source>
        <dbReference type="Proteomes" id="UP001449225"/>
    </source>
</evidence>
<dbReference type="Proteomes" id="UP001449225">
    <property type="component" value="Unassembled WGS sequence"/>
</dbReference>
<dbReference type="PANTHER" id="PTHR21600">
    <property type="entry name" value="MITOCHONDRIAL RNA PSEUDOURIDINE SYNTHASE"/>
    <property type="match status" value="1"/>
</dbReference>
<dbReference type="RefSeq" id="WP_342854639.1">
    <property type="nucleotide sequence ID" value="NZ_JBBMRA010000011.1"/>
</dbReference>
<dbReference type="InterPro" id="IPR020103">
    <property type="entry name" value="PsdUridine_synth_cat_dom_sf"/>
</dbReference>
<gene>
    <name evidence="2" type="ORF">WNY58_12010</name>
</gene>
<reference evidence="2 3" key="1">
    <citation type="submission" date="2024-03" db="EMBL/GenBank/DDBJ databases">
        <title>Community enrichment and isolation of bacterial strains for fucoidan degradation.</title>
        <authorList>
            <person name="Sichert A."/>
        </authorList>
    </citation>
    <scope>NUCLEOTIDE SEQUENCE [LARGE SCALE GENOMIC DNA]</scope>
    <source>
        <strain evidence="2 3">AS76</strain>
    </source>
</reference>
<dbReference type="InterPro" id="IPR006224">
    <property type="entry name" value="PsdUridine_synth_RluA-like_CS"/>
</dbReference>
<dbReference type="PANTHER" id="PTHR21600:SF52">
    <property type="entry name" value="PSEUDOURIDINE SYNTHASE RSUA_RLUA-LIKE DOMAIN-CONTAINING PROTEIN"/>
    <property type="match status" value="1"/>
</dbReference>